<keyword evidence="3 6" id="KW-0963">Cytoplasm</keyword>
<dbReference type="GO" id="GO:0005874">
    <property type="term" value="C:microtubule"/>
    <property type="evidence" value="ECO:0007669"/>
    <property type="project" value="UniProtKB-KW"/>
</dbReference>
<evidence type="ECO:0000256" key="2">
    <source>
        <dbReference type="ARBA" id="ARBA00010337"/>
    </source>
</evidence>
<evidence type="ECO:0000259" key="7">
    <source>
        <dbReference type="Pfam" id="PF04130"/>
    </source>
</evidence>
<dbReference type="PANTHER" id="PTHR19302">
    <property type="entry name" value="GAMMA TUBULIN COMPLEX PROTEIN"/>
    <property type="match status" value="1"/>
</dbReference>
<comment type="subcellular location">
    <subcellularLocation>
        <location evidence="1 6">Cytoplasm</location>
        <location evidence="1 6">Cytoskeleton</location>
        <location evidence="1 6">Microtubule organizing center</location>
    </subcellularLocation>
</comment>
<dbReference type="InterPro" id="IPR042241">
    <property type="entry name" value="GCP_C_sf"/>
</dbReference>
<feature type="domain" description="Gamma tubulin complex component C-terminal" evidence="7">
    <location>
        <begin position="343"/>
        <end position="632"/>
    </location>
</feature>
<dbReference type="GO" id="GO:0051225">
    <property type="term" value="P:spindle assembly"/>
    <property type="evidence" value="ECO:0007669"/>
    <property type="project" value="TreeGrafter"/>
</dbReference>
<protein>
    <recommendedName>
        <fullName evidence="6">Gamma-tubulin complex component</fullName>
    </recommendedName>
</protein>
<dbReference type="Pfam" id="PF17681">
    <property type="entry name" value="GCP_N_terminal"/>
    <property type="match status" value="1"/>
</dbReference>
<dbReference type="Gene3D" id="1.20.120.1900">
    <property type="entry name" value="Gamma-tubulin complex, C-terminal domain"/>
    <property type="match status" value="1"/>
</dbReference>
<name>A0A7E6EMV4_9MOLL</name>
<gene>
    <name evidence="10" type="primary">LOC115209911</name>
</gene>
<feature type="domain" description="Gamma tubulin complex component protein N-terminal" evidence="8">
    <location>
        <begin position="20"/>
        <end position="337"/>
    </location>
</feature>
<keyword evidence="4 6" id="KW-0493">Microtubule</keyword>
<dbReference type="Proteomes" id="UP000515154">
    <property type="component" value="Linkage group LG3"/>
</dbReference>
<dbReference type="RefSeq" id="XP_036356966.1">
    <property type="nucleotide sequence ID" value="XM_036501073.1"/>
</dbReference>
<dbReference type="GO" id="GO:0051321">
    <property type="term" value="P:meiotic cell cycle"/>
    <property type="evidence" value="ECO:0007669"/>
    <property type="project" value="TreeGrafter"/>
</dbReference>
<dbReference type="GO" id="GO:0031122">
    <property type="term" value="P:cytoplasmic microtubule organization"/>
    <property type="evidence" value="ECO:0007669"/>
    <property type="project" value="TreeGrafter"/>
</dbReference>
<evidence type="ECO:0000313" key="10">
    <source>
        <dbReference type="RefSeq" id="XP_036356966.1"/>
    </source>
</evidence>
<evidence type="ECO:0000256" key="3">
    <source>
        <dbReference type="ARBA" id="ARBA00022490"/>
    </source>
</evidence>
<dbReference type="Pfam" id="PF04130">
    <property type="entry name" value="GCP_C_terminal"/>
    <property type="match status" value="1"/>
</dbReference>
<dbReference type="GO" id="GO:0043015">
    <property type="term" value="F:gamma-tubulin binding"/>
    <property type="evidence" value="ECO:0007669"/>
    <property type="project" value="InterPro"/>
</dbReference>
<dbReference type="InterPro" id="IPR040457">
    <property type="entry name" value="GCP_C"/>
</dbReference>
<dbReference type="GO" id="GO:0000278">
    <property type="term" value="P:mitotic cell cycle"/>
    <property type="evidence" value="ECO:0007669"/>
    <property type="project" value="TreeGrafter"/>
</dbReference>
<dbReference type="GO" id="GO:0051011">
    <property type="term" value="F:microtubule minus-end binding"/>
    <property type="evidence" value="ECO:0007669"/>
    <property type="project" value="TreeGrafter"/>
</dbReference>
<dbReference type="PANTHER" id="PTHR19302:SF27">
    <property type="entry name" value="GAMMA-TUBULIN COMPLEX COMPONENT 4"/>
    <property type="match status" value="1"/>
</dbReference>
<evidence type="ECO:0000256" key="5">
    <source>
        <dbReference type="ARBA" id="ARBA00023212"/>
    </source>
</evidence>
<comment type="similarity">
    <text evidence="2 6">Belongs to the TUBGCP family.</text>
</comment>
<proteinExistence type="inferred from homology"/>
<evidence type="ECO:0000256" key="1">
    <source>
        <dbReference type="ARBA" id="ARBA00004267"/>
    </source>
</evidence>
<dbReference type="InterPro" id="IPR007259">
    <property type="entry name" value="GCP"/>
</dbReference>
<dbReference type="GO" id="GO:0000930">
    <property type="term" value="C:gamma-tubulin complex"/>
    <property type="evidence" value="ECO:0007669"/>
    <property type="project" value="TreeGrafter"/>
</dbReference>
<keyword evidence="5 6" id="KW-0206">Cytoskeleton</keyword>
<evidence type="ECO:0000313" key="9">
    <source>
        <dbReference type="Proteomes" id="UP000515154"/>
    </source>
</evidence>
<dbReference type="InterPro" id="IPR041470">
    <property type="entry name" value="GCP_N"/>
</dbReference>
<sequence length="650" mass="74686">MLSIDSICVYDILYIIGEMLHELLFALSGYPGNIFVDNGDKIQVQKGLPFLHSAEEKALNRLCQLATHFKMFKGFINKYSFCSFHPDSAGSTTGEMHGVYLMSLCSGLNTLLEDYQNDILELEKSALADPHLPVSEVLLKLQQYELLFPALSSFLTELKQHEAHGCYILDRIHKASISGVPVVKQTFERLLSNCHGPLFKHLCAWMLYGKLMDPYKEFFIQESHEANARSCEQEENNQDAKKQGVYVIRADLLPSYIGYQVAKKILFVGESIKMFDTQKLTPEIKKLENSLRKGQENFSKDLFKLSQEKNFNQINFRETVNAIRGFVAEQLWLLVVEDSDIFGQLNLLKDIFLFGRGDLYQSFIDTAHSLLISIPQYNTEHELNSVFRAGICNTLWENDSYLHNFQLTCKTGTGDRPSNVNVFSGTVLNALGLTYTVQWPLHIFFTPSVLEKYECVFKFLMKVHYVQMELQHCWLLQVKSKSLGLGRQNEAKWQLRTHLAFLIDNLQYYLQVDVIESLHKILVDKILSVRDFEAVKLTHEKFLTDLLDLSLFRKLTNHLLDDLLSACLSFCDLIKNSYPAELTDIQQQRLSAIRKDVRNYTGMLFSMLNKSQAYSSLQTIDQFMLRIDYNRFVSKHSKGYLGGTGDGFIH</sequence>
<reference evidence="10" key="1">
    <citation type="submission" date="2025-08" db="UniProtKB">
        <authorList>
            <consortium name="RefSeq"/>
        </authorList>
    </citation>
    <scope>IDENTIFICATION</scope>
</reference>
<organism evidence="9 10">
    <name type="scientific">Octopus sinensis</name>
    <name type="common">East Asian common octopus</name>
    <dbReference type="NCBI Taxonomy" id="2607531"/>
    <lineage>
        <taxon>Eukaryota</taxon>
        <taxon>Metazoa</taxon>
        <taxon>Spiralia</taxon>
        <taxon>Lophotrochozoa</taxon>
        <taxon>Mollusca</taxon>
        <taxon>Cephalopoda</taxon>
        <taxon>Coleoidea</taxon>
        <taxon>Octopodiformes</taxon>
        <taxon>Octopoda</taxon>
        <taxon>Incirrata</taxon>
        <taxon>Octopodidae</taxon>
        <taxon>Octopus</taxon>
    </lineage>
</organism>
<evidence type="ECO:0000256" key="4">
    <source>
        <dbReference type="ARBA" id="ARBA00022701"/>
    </source>
</evidence>
<evidence type="ECO:0000256" key="6">
    <source>
        <dbReference type="RuleBase" id="RU363050"/>
    </source>
</evidence>
<keyword evidence="9" id="KW-1185">Reference proteome</keyword>
<dbReference type="AlphaFoldDB" id="A0A7E6EMV4"/>
<evidence type="ECO:0000259" key="8">
    <source>
        <dbReference type="Pfam" id="PF17681"/>
    </source>
</evidence>
<dbReference type="GO" id="GO:0000922">
    <property type="term" value="C:spindle pole"/>
    <property type="evidence" value="ECO:0007669"/>
    <property type="project" value="InterPro"/>
</dbReference>
<accession>A0A7E6EMV4</accession>
<dbReference type="GO" id="GO:0007020">
    <property type="term" value="P:microtubule nucleation"/>
    <property type="evidence" value="ECO:0007669"/>
    <property type="project" value="InterPro"/>
</dbReference>